<evidence type="ECO:0000313" key="3">
    <source>
        <dbReference type="Proteomes" id="UP000683925"/>
    </source>
</evidence>
<reference evidence="2" key="1">
    <citation type="submission" date="2021-01" db="EMBL/GenBank/DDBJ databases">
        <authorList>
            <consortium name="Genoscope - CEA"/>
            <person name="William W."/>
        </authorList>
    </citation>
    <scope>NUCLEOTIDE SEQUENCE</scope>
</reference>
<gene>
    <name evidence="2" type="ORF">POCTA_138.1.T0620036</name>
</gene>
<comment type="caution">
    <text evidence="2">The sequence shown here is derived from an EMBL/GenBank/DDBJ whole genome shotgun (WGS) entry which is preliminary data.</text>
</comment>
<keyword evidence="3" id="KW-1185">Reference proteome</keyword>
<keyword evidence="1" id="KW-0472">Membrane</keyword>
<name>A0A8S1VFG4_PAROT</name>
<organism evidence="2 3">
    <name type="scientific">Paramecium octaurelia</name>
    <dbReference type="NCBI Taxonomy" id="43137"/>
    <lineage>
        <taxon>Eukaryota</taxon>
        <taxon>Sar</taxon>
        <taxon>Alveolata</taxon>
        <taxon>Ciliophora</taxon>
        <taxon>Intramacronucleata</taxon>
        <taxon>Oligohymenophorea</taxon>
        <taxon>Peniculida</taxon>
        <taxon>Parameciidae</taxon>
        <taxon>Paramecium</taxon>
    </lineage>
</organism>
<sequence length="169" mass="20264">MLFDTHLLISQFSHLLYVTYIFVNIHAANVIILQVNRVQDAQMPSTHLQQKALWNKNRIFLHQWRIRQEYLCKPFNQYIKKNVNILTDEQRTSVTFLIHYKRTNQGYTPTTMNKNWEFPSIGLNIQQGKLINKSTETENFIIHIKSNIMILMMFDRFQFCFNFSTTKDI</sequence>
<accession>A0A8S1VFG4</accession>
<dbReference type="Proteomes" id="UP000683925">
    <property type="component" value="Unassembled WGS sequence"/>
</dbReference>
<keyword evidence="1" id="KW-0812">Transmembrane</keyword>
<feature type="transmembrane region" description="Helical" evidence="1">
    <location>
        <begin position="12"/>
        <end position="33"/>
    </location>
</feature>
<evidence type="ECO:0000313" key="2">
    <source>
        <dbReference type="EMBL" id="CAD8173466.1"/>
    </source>
</evidence>
<dbReference type="EMBL" id="CAJJDP010000061">
    <property type="protein sequence ID" value="CAD8173466.1"/>
    <property type="molecule type" value="Genomic_DNA"/>
</dbReference>
<dbReference type="AlphaFoldDB" id="A0A8S1VFG4"/>
<proteinExistence type="predicted"/>
<keyword evidence="1" id="KW-1133">Transmembrane helix</keyword>
<protein>
    <submittedName>
        <fullName evidence="2">Uncharacterized protein</fullName>
    </submittedName>
</protein>
<evidence type="ECO:0000256" key="1">
    <source>
        <dbReference type="SAM" id="Phobius"/>
    </source>
</evidence>